<gene>
    <name evidence="2" type="ORF">INT46_011089</name>
</gene>
<keyword evidence="3" id="KW-1185">Reference proteome</keyword>
<evidence type="ECO:0000256" key="1">
    <source>
        <dbReference type="SAM" id="MobiDB-lite"/>
    </source>
</evidence>
<dbReference type="AlphaFoldDB" id="A0A8H7QMR9"/>
<sequence length="121" mass="13423">MSSIHNITPAVMIMQDEMQDEHATVARSTSFSSRSISSSITEKQNSAPTILPDEASYANNNTVKTDHEYQFKCDDPENGVNKQTFMPDIEQNTDMDGGYGWLVILGTFMVQVTSFGTASCW</sequence>
<dbReference type="OrthoDB" id="6499973at2759"/>
<protein>
    <submittedName>
        <fullName evidence="2">Uncharacterized protein</fullName>
    </submittedName>
</protein>
<dbReference type="EMBL" id="JAEPRC010000590">
    <property type="protein sequence ID" value="KAG2194371.1"/>
    <property type="molecule type" value="Genomic_DNA"/>
</dbReference>
<organism evidence="2 3">
    <name type="scientific">Mucor plumbeus</name>
    <dbReference type="NCBI Taxonomy" id="97098"/>
    <lineage>
        <taxon>Eukaryota</taxon>
        <taxon>Fungi</taxon>
        <taxon>Fungi incertae sedis</taxon>
        <taxon>Mucoromycota</taxon>
        <taxon>Mucoromycotina</taxon>
        <taxon>Mucoromycetes</taxon>
        <taxon>Mucorales</taxon>
        <taxon>Mucorineae</taxon>
        <taxon>Mucoraceae</taxon>
        <taxon>Mucor</taxon>
    </lineage>
</organism>
<feature type="region of interest" description="Disordered" evidence="1">
    <location>
        <begin position="22"/>
        <end position="55"/>
    </location>
</feature>
<dbReference type="Proteomes" id="UP000650833">
    <property type="component" value="Unassembled WGS sequence"/>
</dbReference>
<feature type="compositionally biased region" description="Low complexity" evidence="1">
    <location>
        <begin position="27"/>
        <end position="41"/>
    </location>
</feature>
<accession>A0A8H7QMR9</accession>
<reference evidence="2" key="1">
    <citation type="submission" date="2020-12" db="EMBL/GenBank/DDBJ databases">
        <title>Metabolic potential, ecology and presence of endohyphal bacteria is reflected in genomic diversity of Mucoromycotina.</title>
        <authorList>
            <person name="Muszewska A."/>
            <person name="Okrasinska A."/>
            <person name="Steczkiewicz K."/>
            <person name="Drgas O."/>
            <person name="Orlowska M."/>
            <person name="Perlinska-Lenart U."/>
            <person name="Aleksandrzak-Piekarczyk T."/>
            <person name="Szatraj K."/>
            <person name="Zielenkiewicz U."/>
            <person name="Pilsyk S."/>
            <person name="Malc E."/>
            <person name="Mieczkowski P."/>
            <person name="Kruszewska J.S."/>
            <person name="Biernat P."/>
            <person name="Pawlowska J."/>
        </authorList>
    </citation>
    <scope>NUCLEOTIDE SEQUENCE</scope>
    <source>
        <strain evidence="2">CBS 226.32</strain>
    </source>
</reference>
<evidence type="ECO:0000313" key="2">
    <source>
        <dbReference type="EMBL" id="KAG2194371.1"/>
    </source>
</evidence>
<comment type="caution">
    <text evidence="2">The sequence shown here is derived from an EMBL/GenBank/DDBJ whole genome shotgun (WGS) entry which is preliminary data.</text>
</comment>
<proteinExistence type="predicted"/>
<name>A0A8H7QMR9_9FUNG</name>
<evidence type="ECO:0000313" key="3">
    <source>
        <dbReference type="Proteomes" id="UP000650833"/>
    </source>
</evidence>